<keyword evidence="1" id="KW-0812">Transmembrane</keyword>
<keyword evidence="3" id="KW-1185">Reference proteome</keyword>
<feature type="transmembrane region" description="Helical" evidence="1">
    <location>
        <begin position="237"/>
        <end position="256"/>
    </location>
</feature>
<dbReference type="RefSeq" id="WP_134214611.1">
    <property type="nucleotide sequence ID" value="NZ_QFFZ01000037.1"/>
</dbReference>
<evidence type="ECO:0000256" key="1">
    <source>
        <dbReference type="SAM" id="Phobius"/>
    </source>
</evidence>
<feature type="transmembrane region" description="Helical" evidence="1">
    <location>
        <begin position="99"/>
        <end position="120"/>
    </location>
</feature>
<feature type="transmembrane region" description="Helical" evidence="1">
    <location>
        <begin position="172"/>
        <end position="193"/>
    </location>
</feature>
<reference evidence="2 3" key="1">
    <citation type="journal article" date="2018" name="Environ. Microbiol.">
        <title>Novel energy conservation strategies and behaviour of Pelotomaculum schinkii driving syntrophic propionate catabolism.</title>
        <authorList>
            <person name="Hidalgo-Ahumada C.A.P."/>
            <person name="Nobu M.K."/>
            <person name="Narihiro T."/>
            <person name="Tamaki H."/>
            <person name="Liu W.T."/>
            <person name="Kamagata Y."/>
            <person name="Stams A.J.M."/>
            <person name="Imachi H."/>
            <person name="Sousa D.Z."/>
        </authorList>
    </citation>
    <scope>NUCLEOTIDE SEQUENCE [LARGE SCALE GENOMIC DNA]</scope>
    <source>
        <strain evidence="2 3">MGP</strain>
    </source>
</reference>
<evidence type="ECO:0000313" key="3">
    <source>
        <dbReference type="Proteomes" id="UP000297597"/>
    </source>
</evidence>
<feature type="transmembrane region" description="Helical" evidence="1">
    <location>
        <begin position="12"/>
        <end position="33"/>
    </location>
</feature>
<protein>
    <submittedName>
        <fullName evidence="2">Uncharacterized protein</fullName>
    </submittedName>
</protein>
<dbReference type="OrthoDB" id="2083180at2"/>
<name>A0A4Y7RM57_9FIRM</name>
<proteinExistence type="predicted"/>
<dbReference type="EMBL" id="QFFZ01000037">
    <property type="protein sequence ID" value="TEB09819.1"/>
    <property type="molecule type" value="Genomic_DNA"/>
</dbReference>
<evidence type="ECO:0000313" key="2">
    <source>
        <dbReference type="EMBL" id="TEB09819.1"/>
    </source>
</evidence>
<keyword evidence="1" id="KW-0472">Membrane</keyword>
<organism evidence="2 3">
    <name type="scientific">Pelotomaculum propionicicum</name>
    <dbReference type="NCBI Taxonomy" id="258475"/>
    <lineage>
        <taxon>Bacteria</taxon>
        <taxon>Bacillati</taxon>
        <taxon>Bacillota</taxon>
        <taxon>Clostridia</taxon>
        <taxon>Eubacteriales</taxon>
        <taxon>Desulfotomaculaceae</taxon>
        <taxon>Pelotomaculum</taxon>
    </lineage>
</organism>
<dbReference type="AlphaFoldDB" id="A0A4Y7RM57"/>
<feature type="transmembrane region" description="Helical" evidence="1">
    <location>
        <begin position="141"/>
        <end position="160"/>
    </location>
</feature>
<accession>A0A4Y7RM57</accession>
<dbReference type="Proteomes" id="UP000297597">
    <property type="component" value="Unassembled WGS sequence"/>
</dbReference>
<comment type="caution">
    <text evidence="2">The sequence shown here is derived from an EMBL/GenBank/DDBJ whole genome shotgun (WGS) entry which is preliminary data.</text>
</comment>
<sequence>MIGKIYLHRILWFLAGSLSFAAALTGVLNPGIYSMVISAEIMPGVLSQDIITIAASITILAVAVRIKEEDTARQIVILGMLGYLFYAYGIYVIERVYNVLYLLYLAIFTLSFYTIIYGVASIRREIPPKTELPGIMRNTAVVFLAAIPLIFINLWIGQLLPLLQTGRKIEFYYSIYILDLCFVMPAFLILAYMTAKKEGLGLLLAPALFIKGFTLFFALSLGETLKPLYGLTTDMSWMWFSLVFSLLFLALTFSYLRNLRINT</sequence>
<feature type="transmembrane region" description="Helical" evidence="1">
    <location>
        <begin position="75"/>
        <end position="93"/>
    </location>
</feature>
<feature type="transmembrane region" description="Helical" evidence="1">
    <location>
        <begin position="200"/>
        <end position="222"/>
    </location>
</feature>
<feature type="transmembrane region" description="Helical" evidence="1">
    <location>
        <begin position="45"/>
        <end position="63"/>
    </location>
</feature>
<keyword evidence="1" id="KW-1133">Transmembrane helix</keyword>
<gene>
    <name evidence="2" type="ORF">Pmgp_02820</name>
</gene>